<evidence type="ECO:0000256" key="2">
    <source>
        <dbReference type="ARBA" id="ARBA00022490"/>
    </source>
</evidence>
<keyword evidence="6" id="KW-0269">Exonuclease</keyword>
<sequence length="483" mass="54600">MTNEKMTIHIKIKAYLARVFDTNCKHRINKLHTKLRMTSEESQISEELKGCYENLIVIDIGANLTNKKYGRDLDSVIQRAKDAGVQKIMVTGTSVRSSKEALRLTRLYPSTIYSTAGVHPHDAKSMVEEELWAELQATASAPECVAIGECGLNYSKDFSEPKVQREVFKRQVEIACELQKPLFVHEKEAQDDLTTILDEFGNKLPPVVIHSFTGSVEQGIKYIEKGFYIGITGYICKDKSDGGIRRLLSERILPLDKLLVETDSPFMYPNMRASKLPLHVKDSLTERSQNFVNRYCTFQRNEPCALPAIVELVAGFRAEKPEDVALATAFNALKIFGLSHMPRLLESEITKYLETLEDSEDGLDGSDSEVEDEGHYYQTARDVLRDLENSDEGENAQSDKVDADPPLVIDNDQNMPDPPILEAGEAVPQSRSQGIYKRPLVWRKRNLVTAEDSLIFRGETQITEALMSCNTPYDFFHFILHQI</sequence>
<keyword evidence="7" id="KW-0460">Magnesium</keyword>
<accession>A0A9P0U067</accession>
<dbReference type="PANTHER" id="PTHR10060:SF15">
    <property type="entry name" value="DEOXYRIBONUCLEASE TATDN1"/>
    <property type="match status" value="1"/>
</dbReference>
<dbReference type="CDD" id="cd01310">
    <property type="entry name" value="TatD_DNAse"/>
    <property type="match status" value="1"/>
</dbReference>
<comment type="caution">
    <text evidence="10">The sequence shown here is derived from an EMBL/GenBank/DDBJ whole genome shotgun (WGS) entry which is preliminary data.</text>
</comment>
<dbReference type="GO" id="GO:0005829">
    <property type="term" value="C:cytosol"/>
    <property type="evidence" value="ECO:0007669"/>
    <property type="project" value="TreeGrafter"/>
</dbReference>
<dbReference type="AlphaFoldDB" id="A0A9P0U067"/>
<evidence type="ECO:0000256" key="9">
    <source>
        <dbReference type="ARBA" id="ARBA00045223"/>
    </source>
</evidence>
<dbReference type="EMBL" id="CALOZG010000086">
    <property type="protein sequence ID" value="CAH4038128.1"/>
    <property type="molecule type" value="Genomic_DNA"/>
</dbReference>
<keyword evidence="2" id="KW-0963">Cytoplasm</keyword>
<reference evidence="10" key="1">
    <citation type="submission" date="2022-05" db="EMBL/GenBank/DDBJ databases">
        <authorList>
            <person name="Okamura Y."/>
        </authorList>
    </citation>
    <scope>NUCLEOTIDE SEQUENCE</scope>
</reference>
<evidence type="ECO:0000256" key="3">
    <source>
        <dbReference type="ARBA" id="ARBA00022722"/>
    </source>
</evidence>
<dbReference type="Pfam" id="PF01026">
    <property type="entry name" value="TatD_DNase"/>
    <property type="match status" value="1"/>
</dbReference>
<dbReference type="Gene3D" id="3.20.20.140">
    <property type="entry name" value="Metal-dependent hydrolases"/>
    <property type="match status" value="1"/>
</dbReference>
<keyword evidence="11" id="KW-1185">Reference proteome</keyword>
<dbReference type="InterPro" id="IPR032466">
    <property type="entry name" value="Metal_Hydrolase"/>
</dbReference>
<keyword evidence="5" id="KW-0378">Hydrolase</keyword>
<evidence type="ECO:0000313" key="11">
    <source>
        <dbReference type="Proteomes" id="UP001152562"/>
    </source>
</evidence>
<dbReference type="GO" id="GO:0046872">
    <property type="term" value="F:metal ion binding"/>
    <property type="evidence" value="ECO:0007669"/>
    <property type="project" value="UniProtKB-KW"/>
</dbReference>
<evidence type="ECO:0000256" key="7">
    <source>
        <dbReference type="ARBA" id="ARBA00022842"/>
    </source>
</evidence>
<dbReference type="Proteomes" id="UP001152562">
    <property type="component" value="Unassembled WGS sequence"/>
</dbReference>
<keyword evidence="4" id="KW-0479">Metal-binding</keyword>
<name>A0A9P0U067_PIEBR</name>
<dbReference type="SUPFAM" id="SSF51556">
    <property type="entry name" value="Metallo-dependent hydrolases"/>
    <property type="match status" value="1"/>
</dbReference>
<comment type="similarity">
    <text evidence="1">Belongs to the metallo-dependent hydrolases superfamily. TatD-type hydrolase family.</text>
</comment>
<dbReference type="InterPro" id="IPR001130">
    <property type="entry name" value="TatD-like"/>
</dbReference>
<dbReference type="PANTHER" id="PTHR10060">
    <property type="entry name" value="TATD FAMILY DEOXYRIBONUCLEASE"/>
    <property type="match status" value="1"/>
</dbReference>
<evidence type="ECO:0000256" key="4">
    <source>
        <dbReference type="ARBA" id="ARBA00022723"/>
    </source>
</evidence>
<evidence type="ECO:0000256" key="8">
    <source>
        <dbReference type="ARBA" id="ARBA00039767"/>
    </source>
</evidence>
<protein>
    <recommendedName>
        <fullName evidence="8">Deoxyribonuclease TATDN1</fullName>
    </recommendedName>
</protein>
<dbReference type="InterPro" id="IPR050891">
    <property type="entry name" value="TatD-type_Hydrolase"/>
</dbReference>
<evidence type="ECO:0000256" key="6">
    <source>
        <dbReference type="ARBA" id="ARBA00022839"/>
    </source>
</evidence>
<dbReference type="GO" id="GO:0008310">
    <property type="term" value="F:single-stranded DNA 3'-5' DNA exonuclease activity"/>
    <property type="evidence" value="ECO:0007669"/>
    <property type="project" value="TreeGrafter"/>
</dbReference>
<evidence type="ECO:0000256" key="1">
    <source>
        <dbReference type="ARBA" id="ARBA00009275"/>
    </source>
</evidence>
<comment type="function">
    <text evidence="9">Deoxyribonuclease which catalyzes (in vitro) the decatenation of kinetoplast DNA, which are circular DNA catenated to each other, producing linear DNA molecules. Plays an important role in chromosomal segregation and cell cycle progression during eye development probably via its DNA decatenation activity.</text>
</comment>
<organism evidence="10 11">
    <name type="scientific">Pieris brassicae</name>
    <name type="common">White butterfly</name>
    <name type="synonym">Large white butterfly</name>
    <dbReference type="NCBI Taxonomy" id="7116"/>
    <lineage>
        <taxon>Eukaryota</taxon>
        <taxon>Metazoa</taxon>
        <taxon>Ecdysozoa</taxon>
        <taxon>Arthropoda</taxon>
        <taxon>Hexapoda</taxon>
        <taxon>Insecta</taxon>
        <taxon>Pterygota</taxon>
        <taxon>Neoptera</taxon>
        <taxon>Endopterygota</taxon>
        <taxon>Lepidoptera</taxon>
        <taxon>Glossata</taxon>
        <taxon>Ditrysia</taxon>
        <taxon>Papilionoidea</taxon>
        <taxon>Pieridae</taxon>
        <taxon>Pierinae</taxon>
        <taxon>Pieris</taxon>
    </lineage>
</organism>
<proteinExistence type="inferred from homology"/>
<keyword evidence="3" id="KW-0540">Nuclease</keyword>
<gene>
    <name evidence="10" type="ORF">PIBRA_LOCUS13729</name>
</gene>
<dbReference type="FunFam" id="3.20.20.140:FF:000018">
    <property type="entry name" value="3'-5' ssDNA/RNA exonuclease TatD"/>
    <property type="match status" value="1"/>
</dbReference>
<evidence type="ECO:0000256" key="5">
    <source>
        <dbReference type="ARBA" id="ARBA00022801"/>
    </source>
</evidence>
<evidence type="ECO:0000313" key="10">
    <source>
        <dbReference type="EMBL" id="CAH4038128.1"/>
    </source>
</evidence>